<dbReference type="GO" id="GO:0046872">
    <property type="term" value="F:metal ion binding"/>
    <property type="evidence" value="ECO:0007669"/>
    <property type="project" value="UniProtKB-KW"/>
</dbReference>
<reference evidence="7 8" key="1">
    <citation type="journal article" date="2020" name="IScience">
        <title>Genome Sequencing of the Endangered Kingdonia uniflora (Circaeasteraceae, Ranunculales) Reveals Potential Mechanisms of Evolutionary Specialization.</title>
        <authorList>
            <person name="Sun Y."/>
            <person name="Deng T."/>
            <person name="Zhang A."/>
            <person name="Moore M.J."/>
            <person name="Landis J.B."/>
            <person name="Lin N."/>
            <person name="Zhang H."/>
            <person name="Zhang X."/>
            <person name="Huang J."/>
            <person name="Zhang X."/>
            <person name="Sun H."/>
            <person name="Wang H."/>
        </authorList>
    </citation>
    <scope>NUCLEOTIDE SEQUENCE [LARGE SCALE GENOMIC DNA]</scope>
    <source>
        <strain evidence="7">TB1705</strain>
        <tissue evidence="7">Leaf</tissue>
    </source>
</reference>
<evidence type="ECO:0000256" key="3">
    <source>
        <dbReference type="ARBA" id="ARBA00022723"/>
    </source>
</evidence>
<evidence type="ECO:0000259" key="6">
    <source>
        <dbReference type="Pfam" id="PF00481"/>
    </source>
</evidence>
<dbReference type="Proteomes" id="UP000541444">
    <property type="component" value="Unassembled WGS sequence"/>
</dbReference>
<evidence type="ECO:0000313" key="7">
    <source>
        <dbReference type="EMBL" id="KAF6138786.1"/>
    </source>
</evidence>
<dbReference type="GO" id="GO:0000118">
    <property type="term" value="C:histone deacetylase complex"/>
    <property type="evidence" value="ECO:0007669"/>
    <property type="project" value="TreeGrafter"/>
</dbReference>
<dbReference type="GO" id="GO:0032454">
    <property type="term" value="F:histone H3K9 demethylase activity"/>
    <property type="evidence" value="ECO:0007669"/>
    <property type="project" value="InterPro"/>
</dbReference>
<feature type="domain" description="PPM-type phosphatase" evidence="6">
    <location>
        <begin position="202"/>
        <end position="270"/>
    </location>
</feature>
<keyword evidence="3" id="KW-0479">Metal-binding</keyword>
<protein>
    <recommendedName>
        <fullName evidence="6">PPM-type phosphatase domain-containing protein</fullName>
    </recommendedName>
</protein>
<evidence type="ECO:0000256" key="5">
    <source>
        <dbReference type="SAM" id="Phobius"/>
    </source>
</evidence>
<comment type="subcellular location">
    <subcellularLocation>
        <location evidence="1">Nucleus</location>
    </subcellularLocation>
</comment>
<keyword evidence="5" id="KW-0812">Transmembrane</keyword>
<dbReference type="GO" id="GO:0000785">
    <property type="term" value="C:chromatin"/>
    <property type="evidence" value="ECO:0007669"/>
    <property type="project" value="TreeGrafter"/>
</dbReference>
<accession>A0A7J7L814</accession>
<dbReference type="Gene3D" id="3.60.40.10">
    <property type="entry name" value="PPM-type phosphatase domain"/>
    <property type="match status" value="1"/>
</dbReference>
<name>A0A7J7L814_9MAGN</name>
<comment type="similarity">
    <text evidence="2">Belongs to the JARID1 histone demethylase family.</text>
</comment>
<dbReference type="GO" id="GO:0003712">
    <property type="term" value="F:transcription coregulator activity"/>
    <property type="evidence" value="ECO:0007669"/>
    <property type="project" value="TreeGrafter"/>
</dbReference>
<organism evidence="7 8">
    <name type="scientific">Kingdonia uniflora</name>
    <dbReference type="NCBI Taxonomy" id="39325"/>
    <lineage>
        <taxon>Eukaryota</taxon>
        <taxon>Viridiplantae</taxon>
        <taxon>Streptophyta</taxon>
        <taxon>Embryophyta</taxon>
        <taxon>Tracheophyta</taxon>
        <taxon>Spermatophyta</taxon>
        <taxon>Magnoliopsida</taxon>
        <taxon>Ranunculales</taxon>
        <taxon>Circaeasteraceae</taxon>
        <taxon>Kingdonia</taxon>
    </lineage>
</organism>
<evidence type="ECO:0000256" key="4">
    <source>
        <dbReference type="ARBA" id="ARBA00023242"/>
    </source>
</evidence>
<dbReference type="GO" id="GO:0031490">
    <property type="term" value="F:chromatin DNA binding"/>
    <property type="evidence" value="ECO:0007669"/>
    <property type="project" value="TreeGrafter"/>
</dbReference>
<gene>
    <name evidence="7" type="ORF">GIB67_000581</name>
</gene>
<keyword evidence="4" id="KW-0539">Nucleus</keyword>
<keyword evidence="8" id="KW-1185">Reference proteome</keyword>
<feature type="non-terminal residue" evidence="7">
    <location>
        <position position="1"/>
    </location>
</feature>
<dbReference type="EMBL" id="JACGCM010002551">
    <property type="protein sequence ID" value="KAF6138786.1"/>
    <property type="molecule type" value="Genomic_DNA"/>
</dbReference>
<keyword evidence="5" id="KW-1133">Transmembrane helix</keyword>
<dbReference type="SUPFAM" id="SSF81606">
    <property type="entry name" value="PP2C-like"/>
    <property type="match status" value="1"/>
</dbReference>
<dbReference type="OrthoDB" id="1432756at2759"/>
<dbReference type="InterPro" id="IPR045109">
    <property type="entry name" value="LSDs-like"/>
</dbReference>
<dbReference type="AlphaFoldDB" id="A0A7J7L814"/>
<dbReference type="PANTHER" id="PTHR12549">
    <property type="entry name" value="JMJC DOMAIN-CONTAINING HISTONE DEMETHYLATION PROTEIN"/>
    <property type="match status" value="1"/>
</dbReference>
<dbReference type="PANTHER" id="PTHR12549:SF11">
    <property type="entry name" value="LYSINE-SPECIFIC DEMETHYLASE JMJ25"/>
    <property type="match status" value="1"/>
</dbReference>
<dbReference type="Pfam" id="PF00481">
    <property type="entry name" value="PP2C"/>
    <property type="match status" value="1"/>
</dbReference>
<feature type="transmembrane region" description="Helical" evidence="5">
    <location>
        <begin position="83"/>
        <end position="104"/>
    </location>
</feature>
<evidence type="ECO:0000256" key="2">
    <source>
        <dbReference type="ARBA" id="ARBA00006801"/>
    </source>
</evidence>
<sequence length="318" mass="36387">YRHLSDEDITKSCPLCRGVCNCKNFLRRYGAVKETKVQMNKPKKVKYSKYSIHVLLPSVKHFDEEQMKEKKVKAKIKAISAKLLYLIIIEVVQIVHMIFAFVVAKRFAKGKIDLDNDNLRKAACCEGSSDNYLYCPRIVVDCLDWCEKKGTPVKDLLEPVLLHSVNSYKKDNVLTAAAEVEKEEICNEALLEMFRVDYIGDAAYISCTPHLLHHRLCSSDRFVVLSPDGLYQYFSNEEVVSHVAWFIENVPEGDPAQYQIAELLFQAAKKNAEEQVDVQKMDGTAFLEMDGTAVQKMDDMTDAYSHNNNSHKDARERF</sequence>
<evidence type="ECO:0000313" key="8">
    <source>
        <dbReference type="Proteomes" id="UP000541444"/>
    </source>
</evidence>
<dbReference type="InterPro" id="IPR001932">
    <property type="entry name" value="PPM-type_phosphatase-like_dom"/>
</dbReference>
<dbReference type="GO" id="GO:0006357">
    <property type="term" value="P:regulation of transcription by RNA polymerase II"/>
    <property type="evidence" value="ECO:0007669"/>
    <property type="project" value="TreeGrafter"/>
</dbReference>
<keyword evidence="5" id="KW-0472">Membrane</keyword>
<dbReference type="InterPro" id="IPR036457">
    <property type="entry name" value="PPM-type-like_dom_sf"/>
</dbReference>
<proteinExistence type="inferred from homology"/>
<comment type="caution">
    <text evidence="7">The sequence shown here is derived from an EMBL/GenBank/DDBJ whole genome shotgun (WGS) entry which is preliminary data.</text>
</comment>
<evidence type="ECO:0000256" key="1">
    <source>
        <dbReference type="ARBA" id="ARBA00004123"/>
    </source>
</evidence>